<dbReference type="STRING" id="65393.PCC7424_4307"/>
<feature type="coiled-coil region" evidence="1">
    <location>
        <begin position="62"/>
        <end position="106"/>
    </location>
</feature>
<evidence type="ECO:0000256" key="1">
    <source>
        <dbReference type="SAM" id="Coils"/>
    </source>
</evidence>
<feature type="transmembrane region" description="Helical" evidence="2">
    <location>
        <begin position="7"/>
        <end position="31"/>
    </location>
</feature>
<dbReference type="PANTHER" id="PTHR42714">
    <property type="entry name" value="TRNA MODIFICATION GTPASE GTPBP3"/>
    <property type="match status" value="1"/>
</dbReference>
<evidence type="ECO:0000313" key="5">
    <source>
        <dbReference type="Proteomes" id="UP000002384"/>
    </source>
</evidence>
<dbReference type="GO" id="GO:0002098">
    <property type="term" value="P:tRNA wobble uridine modification"/>
    <property type="evidence" value="ECO:0007669"/>
    <property type="project" value="TreeGrafter"/>
</dbReference>
<dbReference type="EMBL" id="CP001291">
    <property type="protein sequence ID" value="ACK72674.1"/>
    <property type="molecule type" value="Genomic_DNA"/>
</dbReference>
<reference evidence="5" key="1">
    <citation type="journal article" date="2011" name="MBio">
        <title>Novel metabolic attributes of the genus Cyanothece, comprising a group of unicellular nitrogen-fixing Cyanobacteria.</title>
        <authorList>
            <person name="Bandyopadhyay A."/>
            <person name="Elvitigala T."/>
            <person name="Welsh E."/>
            <person name="Stockel J."/>
            <person name="Liberton M."/>
            <person name="Min H."/>
            <person name="Sherman L.A."/>
            <person name="Pakrasi H.B."/>
        </authorList>
    </citation>
    <scope>NUCLEOTIDE SEQUENCE [LARGE SCALE GENOMIC DNA]</scope>
    <source>
        <strain evidence="5">PCC 7424</strain>
    </source>
</reference>
<dbReference type="Pfam" id="PF01926">
    <property type="entry name" value="MMR_HSR1"/>
    <property type="match status" value="1"/>
</dbReference>
<dbReference type="OrthoDB" id="9255830at2"/>
<keyword evidence="5" id="KW-1185">Reference proteome</keyword>
<gene>
    <name evidence="4" type="ordered locus">PCC7424_4307</name>
</gene>
<protein>
    <submittedName>
        <fullName evidence="4">GTP-binding protein HSR1-related</fullName>
    </submittedName>
</protein>
<dbReference type="InterPro" id="IPR006073">
    <property type="entry name" value="GTP-bd"/>
</dbReference>
<feature type="domain" description="G" evidence="3">
    <location>
        <begin position="302"/>
        <end position="414"/>
    </location>
</feature>
<dbReference type="HOGENOM" id="CLU_028661_0_0_3"/>
<dbReference type="RefSeq" id="WP_015956259.1">
    <property type="nucleotide sequence ID" value="NC_011729.1"/>
</dbReference>
<dbReference type="InterPro" id="IPR027417">
    <property type="entry name" value="P-loop_NTPase"/>
</dbReference>
<evidence type="ECO:0000313" key="4">
    <source>
        <dbReference type="EMBL" id="ACK72674.1"/>
    </source>
</evidence>
<evidence type="ECO:0000259" key="3">
    <source>
        <dbReference type="Pfam" id="PF01926"/>
    </source>
</evidence>
<organism evidence="4 5">
    <name type="scientific">Gloeothece citriformis (strain PCC 7424)</name>
    <name type="common">Cyanothece sp. (strain PCC 7424)</name>
    <dbReference type="NCBI Taxonomy" id="65393"/>
    <lineage>
        <taxon>Bacteria</taxon>
        <taxon>Bacillati</taxon>
        <taxon>Cyanobacteriota</taxon>
        <taxon>Cyanophyceae</taxon>
        <taxon>Oscillatoriophycideae</taxon>
        <taxon>Chroococcales</taxon>
        <taxon>Aphanothecaceae</taxon>
        <taxon>Gloeothece</taxon>
        <taxon>Gloeothece citriformis</taxon>
    </lineage>
</organism>
<accession>B7K6X5</accession>
<keyword evidence="2" id="KW-0472">Membrane</keyword>
<sequence length="650" mass="73783">MIRLKLWQWIILATPIATIVGFILVAAGLQIHHWGVNWIWGVFILLIALWQWLLARWTRPVVQQMETVIAEVSQELETTLAQTPELSDQENTIQQAETALKTVLTNAENDPPIWEDWSIFWQRCQELVTAIANIFYPDVKYPLLNIYVPQAYTLIRGTVDDLDLWMQKLSPALNQVSIGQAVQAYEVYQKLEPSARKLWKVWNWAQWLLNPVAATAKVASQRYSNQATQQLLVNLGQLLREAALRNLARQAMLLYGNIGLTLEEQKSAVSVPTLPKAKTQTIRDILSQAEPIKQVEQKPVNILVIGRTGAGKSSLINTLFASELAEVDVLPSTDDISSYHWQSSQGDSLTLWDTPGYEQVKRDDLRDLVLDYAHTADLLLLVNPALDPALQMDVDFLGEIRQEIADLPMITVVTQVDRLRPIREWNPPYDWQWGDRPKEIAIREAVNYRVERLEALKSDPHVEPAIQVLPVVTSDFKTGRTPWGVEMLSLTLLEAIAPAQQLRLARFLRNLDARTLAASKIIDDYTFQMTTTQGLTAFLKSPVLKFIATLSTGSPTLAYVLAEQIPVEQLPVVIGKLQMAYDLFSLLNPNNTQKNKFDLLALWPLLLENPSSADRNAWAFGHALVEYWTQNLTIAQLQERFKHYLNPNNQ</sequence>
<dbReference type="GO" id="GO:0005829">
    <property type="term" value="C:cytosol"/>
    <property type="evidence" value="ECO:0007669"/>
    <property type="project" value="TreeGrafter"/>
</dbReference>
<dbReference type="GO" id="GO:0030488">
    <property type="term" value="P:tRNA methylation"/>
    <property type="evidence" value="ECO:0007669"/>
    <property type="project" value="TreeGrafter"/>
</dbReference>
<dbReference type="Proteomes" id="UP000002384">
    <property type="component" value="Chromosome"/>
</dbReference>
<keyword evidence="2" id="KW-1133">Transmembrane helix</keyword>
<keyword evidence="2" id="KW-0812">Transmembrane</keyword>
<dbReference type="KEGG" id="cyc:PCC7424_4307"/>
<evidence type="ECO:0000256" key="2">
    <source>
        <dbReference type="SAM" id="Phobius"/>
    </source>
</evidence>
<proteinExistence type="predicted"/>
<dbReference type="eggNOG" id="COG3596">
    <property type="taxonomic scope" value="Bacteria"/>
</dbReference>
<name>B7K6X5_GLOC7</name>
<dbReference type="Gene3D" id="3.40.50.300">
    <property type="entry name" value="P-loop containing nucleotide triphosphate hydrolases"/>
    <property type="match status" value="1"/>
</dbReference>
<dbReference type="GO" id="GO:0005525">
    <property type="term" value="F:GTP binding"/>
    <property type="evidence" value="ECO:0007669"/>
    <property type="project" value="InterPro"/>
</dbReference>
<dbReference type="AlphaFoldDB" id="B7K6X5"/>
<dbReference type="PANTHER" id="PTHR42714:SF2">
    <property type="entry name" value="TRNA MODIFICATION GTPASE GTPBP3, MITOCHONDRIAL"/>
    <property type="match status" value="1"/>
</dbReference>
<feature type="transmembrane region" description="Helical" evidence="2">
    <location>
        <begin position="37"/>
        <end position="55"/>
    </location>
</feature>
<dbReference type="SUPFAM" id="SSF52540">
    <property type="entry name" value="P-loop containing nucleoside triphosphate hydrolases"/>
    <property type="match status" value="1"/>
</dbReference>
<keyword evidence="1" id="KW-0175">Coiled coil</keyword>